<organism evidence="2 3">
    <name type="scientific">Evansella caseinilytica</name>
    <dbReference type="NCBI Taxonomy" id="1503961"/>
    <lineage>
        <taxon>Bacteria</taxon>
        <taxon>Bacillati</taxon>
        <taxon>Bacillota</taxon>
        <taxon>Bacilli</taxon>
        <taxon>Bacillales</taxon>
        <taxon>Bacillaceae</taxon>
        <taxon>Evansella</taxon>
    </lineage>
</organism>
<dbReference type="SUPFAM" id="SSF81606">
    <property type="entry name" value="PP2C-like"/>
    <property type="match status" value="1"/>
</dbReference>
<dbReference type="AlphaFoldDB" id="A0A1H3QWZ1"/>
<dbReference type="EMBL" id="FNPI01000007">
    <property type="protein sequence ID" value="SDZ17967.1"/>
    <property type="molecule type" value="Genomic_DNA"/>
</dbReference>
<proteinExistence type="predicted"/>
<dbReference type="GO" id="GO:0004722">
    <property type="term" value="F:protein serine/threonine phosphatase activity"/>
    <property type="evidence" value="ECO:0007669"/>
    <property type="project" value="InterPro"/>
</dbReference>
<dbReference type="PANTHER" id="PTHR13832:SF860">
    <property type="entry name" value="PROTEIN PHOSPHATASE PHPP"/>
    <property type="match status" value="1"/>
</dbReference>
<dbReference type="Pfam" id="PF13672">
    <property type="entry name" value="PP2C_2"/>
    <property type="match status" value="1"/>
</dbReference>
<dbReference type="CDD" id="cd00143">
    <property type="entry name" value="PP2Cc"/>
    <property type="match status" value="1"/>
</dbReference>
<dbReference type="OrthoDB" id="9801841at2"/>
<name>A0A1H3QWZ1_9BACI</name>
<dbReference type="Proteomes" id="UP000198935">
    <property type="component" value="Unassembled WGS sequence"/>
</dbReference>
<evidence type="ECO:0000259" key="1">
    <source>
        <dbReference type="PROSITE" id="PS51746"/>
    </source>
</evidence>
<dbReference type="SMART" id="SM00332">
    <property type="entry name" value="PP2Cc"/>
    <property type="match status" value="1"/>
</dbReference>
<dbReference type="PROSITE" id="PS51746">
    <property type="entry name" value="PPM_2"/>
    <property type="match status" value="1"/>
</dbReference>
<dbReference type="PANTHER" id="PTHR13832">
    <property type="entry name" value="PROTEIN PHOSPHATASE 2C"/>
    <property type="match status" value="1"/>
</dbReference>
<reference evidence="3" key="1">
    <citation type="submission" date="2016-10" db="EMBL/GenBank/DDBJ databases">
        <authorList>
            <person name="Varghese N."/>
            <person name="Submissions S."/>
        </authorList>
    </citation>
    <scope>NUCLEOTIDE SEQUENCE [LARGE SCALE GENOMIC DNA]</scope>
    <source>
        <strain evidence="3">SP</strain>
    </source>
</reference>
<evidence type="ECO:0000313" key="3">
    <source>
        <dbReference type="Proteomes" id="UP000198935"/>
    </source>
</evidence>
<evidence type="ECO:0000313" key="2">
    <source>
        <dbReference type="EMBL" id="SDZ17967.1"/>
    </source>
</evidence>
<dbReference type="SMART" id="SM00331">
    <property type="entry name" value="PP2C_SIG"/>
    <property type="match status" value="1"/>
</dbReference>
<keyword evidence="3" id="KW-1185">Reference proteome</keyword>
<dbReference type="InterPro" id="IPR015655">
    <property type="entry name" value="PP2C"/>
</dbReference>
<gene>
    <name evidence="2" type="ORF">SAMN05421736_10791</name>
</gene>
<feature type="domain" description="PPM-type phosphatase" evidence="1">
    <location>
        <begin position="8"/>
        <end position="288"/>
    </location>
</feature>
<dbReference type="Gene3D" id="3.60.40.10">
    <property type="entry name" value="PPM-type phosphatase domain"/>
    <property type="match status" value="1"/>
</dbReference>
<sequence>MTSNDNWYMGCFTDTGPIKEKNEDYYSMKIVKDRDGEEMAMAAVADGMGGYQGGDLASRTAVQLLVAWWEKHAQNYLKRDDPIPAMLSALNELCEEINKHLLQEKQKAGTTLSILLLYKGMYGICHVGDSRIYRLKEGQVELQTLLRGEMEEAGLKEAPELYRTDELKMDLELYQLTEDHTWVEQQVRAGRLSKEAARTHPKRNVLTQCLGVKGGVDPYNATGTYQPSDLFMLCSDGFYSMFSHQQITHLLERREKKYVDLQKTAVDFVTLANQSGTSDNTTVMLVRNAFVEEQERSKKHTPVRKSLFKRLFK</sequence>
<dbReference type="InterPro" id="IPR001932">
    <property type="entry name" value="PPM-type_phosphatase-like_dom"/>
</dbReference>
<dbReference type="InterPro" id="IPR036457">
    <property type="entry name" value="PPM-type-like_dom_sf"/>
</dbReference>
<dbReference type="STRING" id="1503961.SAMN05421736_10791"/>
<protein>
    <submittedName>
        <fullName evidence="2">Protein phosphatase</fullName>
    </submittedName>
</protein>
<accession>A0A1H3QWZ1</accession>